<evidence type="ECO:0000259" key="3">
    <source>
        <dbReference type="Pfam" id="PF00557"/>
    </source>
</evidence>
<evidence type="ECO:0000313" key="4">
    <source>
        <dbReference type="EMBL" id="CAE0362345.1"/>
    </source>
</evidence>
<feature type="domain" description="Peptidase M24" evidence="3">
    <location>
        <begin position="33"/>
        <end position="241"/>
    </location>
</feature>
<feature type="region of interest" description="Disordered" evidence="2">
    <location>
        <begin position="375"/>
        <end position="401"/>
    </location>
</feature>
<protein>
    <recommendedName>
        <fullName evidence="3">Peptidase M24 domain-containing protein</fullName>
    </recommendedName>
</protein>
<dbReference type="Gene3D" id="3.90.230.10">
    <property type="entry name" value="Creatinase/methionine aminopeptidase superfamily"/>
    <property type="match status" value="1"/>
</dbReference>
<name>A0A7S3JR66_9STRA</name>
<dbReference type="Pfam" id="PF00557">
    <property type="entry name" value="Peptidase_M24"/>
    <property type="match status" value="1"/>
</dbReference>
<evidence type="ECO:0000256" key="1">
    <source>
        <dbReference type="ARBA" id="ARBA00007319"/>
    </source>
</evidence>
<dbReference type="SUPFAM" id="SSF46785">
    <property type="entry name" value="Winged helix' DNA-binding domain"/>
    <property type="match status" value="1"/>
</dbReference>
<proteinExistence type="inferred from homology"/>
<sequence>MATEEEEEEEATAVVSGEEDEELDISNSDVCTKYREAAKIANLALQGIILQAKAGTKVVDLCKFGDSVINQKCAAIYTKKVKGKIIEKGIAFPTCISLNECASHFCPLESDTQIVLKAGDMVKADVGCHVDGYASVAAHTFIIPSEEENANISGPQADVMSAAHIAAEVAIKLLQPGNTNSQITQAIAKVADSYGVSAVAGVLSHRMKRFVIDGNKVIILKEDVDQKVETFTFETNEVYSIDIVMSTGDGKLREAEQRATVFKRAVDKNYRLKMRASRNLFSEVNLKYPALPFTLRHFDDERQARMGVVECIKHELLHTYPVLYAKQGDLLCQYKFTVLILPSGPTRITGLPSFGDLKLTSDKELDPELATIMAQAAKKKKKKPRKKNTTTSGITEDAADD</sequence>
<dbReference type="InterPro" id="IPR047113">
    <property type="entry name" value="PA2G4/ARX1"/>
</dbReference>
<feature type="compositionally biased region" description="Basic residues" evidence="2">
    <location>
        <begin position="377"/>
        <end position="388"/>
    </location>
</feature>
<accession>A0A7S3JR66</accession>
<dbReference type="InterPro" id="IPR036390">
    <property type="entry name" value="WH_DNA-bd_sf"/>
</dbReference>
<dbReference type="InterPro" id="IPR036005">
    <property type="entry name" value="Creatinase/aminopeptidase-like"/>
</dbReference>
<evidence type="ECO:0000256" key="2">
    <source>
        <dbReference type="SAM" id="MobiDB-lite"/>
    </source>
</evidence>
<dbReference type="CDD" id="cd01089">
    <property type="entry name" value="PA2G4-like"/>
    <property type="match status" value="1"/>
</dbReference>
<dbReference type="EMBL" id="HBIJ01004354">
    <property type="protein sequence ID" value="CAE0362345.1"/>
    <property type="molecule type" value="Transcribed_RNA"/>
</dbReference>
<dbReference type="FunFam" id="1.10.10.10:FF:000029">
    <property type="entry name" value="Proliferation-associated 2G4, a"/>
    <property type="match status" value="1"/>
</dbReference>
<dbReference type="AlphaFoldDB" id="A0A7S3JR66"/>
<dbReference type="PANTHER" id="PTHR10804">
    <property type="entry name" value="PROTEASE FAMILY M24 METHIONYL AMINOPEPTIDASE, AMINOPEPTIDASE P"/>
    <property type="match status" value="1"/>
</dbReference>
<dbReference type="InterPro" id="IPR036388">
    <property type="entry name" value="WH-like_DNA-bd_sf"/>
</dbReference>
<gene>
    <name evidence="4" type="ORF">ALAG00032_LOCUS3086</name>
</gene>
<dbReference type="NCBIfam" id="TIGR00495">
    <property type="entry name" value="crvDNA_42K"/>
    <property type="match status" value="1"/>
</dbReference>
<dbReference type="InterPro" id="IPR000994">
    <property type="entry name" value="Pept_M24"/>
</dbReference>
<dbReference type="PANTHER" id="PTHR10804:SF11">
    <property type="entry name" value="PROLIFERATION-ASSOCIATED PROTEIN 2G4"/>
    <property type="match status" value="1"/>
</dbReference>
<dbReference type="InterPro" id="IPR004545">
    <property type="entry name" value="PA2G4"/>
</dbReference>
<feature type="region of interest" description="Disordered" evidence="2">
    <location>
        <begin position="1"/>
        <end position="21"/>
    </location>
</feature>
<dbReference type="Gene3D" id="1.10.10.10">
    <property type="entry name" value="Winged helix-like DNA-binding domain superfamily/Winged helix DNA-binding domain"/>
    <property type="match status" value="1"/>
</dbReference>
<dbReference type="SUPFAM" id="SSF55920">
    <property type="entry name" value="Creatinase/aminopeptidase"/>
    <property type="match status" value="1"/>
</dbReference>
<comment type="similarity">
    <text evidence="1">Belongs to the peptidase M24 family.</text>
</comment>
<organism evidence="4">
    <name type="scientific">Aureoumbra lagunensis</name>
    <dbReference type="NCBI Taxonomy" id="44058"/>
    <lineage>
        <taxon>Eukaryota</taxon>
        <taxon>Sar</taxon>
        <taxon>Stramenopiles</taxon>
        <taxon>Ochrophyta</taxon>
        <taxon>Pelagophyceae</taxon>
        <taxon>Pelagomonadales</taxon>
        <taxon>Aureoumbra</taxon>
    </lineage>
</organism>
<reference evidence="4" key="1">
    <citation type="submission" date="2021-01" db="EMBL/GenBank/DDBJ databases">
        <authorList>
            <person name="Corre E."/>
            <person name="Pelletier E."/>
            <person name="Niang G."/>
            <person name="Scheremetjew M."/>
            <person name="Finn R."/>
            <person name="Kale V."/>
            <person name="Holt S."/>
            <person name="Cochrane G."/>
            <person name="Meng A."/>
            <person name="Brown T."/>
            <person name="Cohen L."/>
        </authorList>
    </citation>
    <scope>NUCLEOTIDE SEQUENCE</scope>
    <source>
        <strain evidence="4">CCMP1510</strain>
    </source>
</reference>